<dbReference type="AlphaFoldDB" id="A0A0V0RAD4"/>
<dbReference type="Proteomes" id="UP000054630">
    <property type="component" value="Unassembled WGS sequence"/>
</dbReference>
<protein>
    <submittedName>
        <fullName evidence="1">Uncharacterized protein</fullName>
    </submittedName>
</protein>
<sequence length="48" mass="5376">MNVIANLQQQNLRILFDVANSRSLLGCLSLLVFELSQCELRLVISGDK</sequence>
<keyword evidence="2" id="KW-1185">Reference proteome</keyword>
<reference evidence="1 2" key="1">
    <citation type="submission" date="2015-01" db="EMBL/GenBank/DDBJ databases">
        <title>Evolution of Trichinella species and genotypes.</title>
        <authorList>
            <person name="Korhonen P.K."/>
            <person name="Edoardo P."/>
            <person name="Giuseppe L.R."/>
            <person name="Gasser R.B."/>
        </authorList>
    </citation>
    <scope>NUCLEOTIDE SEQUENCE [LARGE SCALE GENOMIC DNA]</scope>
    <source>
        <strain evidence="1">ISS37</strain>
    </source>
</reference>
<name>A0A0V0RAD4_9BILA</name>
<gene>
    <name evidence="1" type="ORF">T07_6845</name>
</gene>
<comment type="caution">
    <text evidence="1">The sequence shown here is derived from an EMBL/GenBank/DDBJ whole genome shotgun (WGS) entry which is preliminary data.</text>
</comment>
<proteinExistence type="predicted"/>
<dbReference type="EMBL" id="JYDL01002175">
    <property type="protein sequence ID" value="KRX11452.1"/>
    <property type="molecule type" value="Genomic_DNA"/>
</dbReference>
<evidence type="ECO:0000313" key="1">
    <source>
        <dbReference type="EMBL" id="KRX11452.1"/>
    </source>
</evidence>
<dbReference type="OrthoDB" id="2747330at2759"/>
<accession>A0A0V0RAD4</accession>
<organism evidence="1 2">
    <name type="scientific">Trichinella nelsoni</name>
    <dbReference type="NCBI Taxonomy" id="6336"/>
    <lineage>
        <taxon>Eukaryota</taxon>
        <taxon>Metazoa</taxon>
        <taxon>Ecdysozoa</taxon>
        <taxon>Nematoda</taxon>
        <taxon>Enoplea</taxon>
        <taxon>Dorylaimia</taxon>
        <taxon>Trichinellida</taxon>
        <taxon>Trichinellidae</taxon>
        <taxon>Trichinella</taxon>
    </lineage>
</organism>
<evidence type="ECO:0000313" key="2">
    <source>
        <dbReference type="Proteomes" id="UP000054630"/>
    </source>
</evidence>